<proteinExistence type="predicted"/>
<feature type="transmembrane region" description="Helical" evidence="3">
    <location>
        <begin position="210"/>
        <end position="229"/>
    </location>
</feature>
<feature type="transmembrane region" description="Helical" evidence="3">
    <location>
        <begin position="168"/>
        <end position="190"/>
    </location>
</feature>
<dbReference type="InterPro" id="IPR032675">
    <property type="entry name" value="LRR_dom_sf"/>
</dbReference>
<dbReference type="InterPro" id="IPR050216">
    <property type="entry name" value="LRR_domain-containing"/>
</dbReference>
<dbReference type="PANTHER" id="PTHR48051:SF1">
    <property type="entry name" value="RAS SUPPRESSOR PROTEIN 1"/>
    <property type="match status" value="1"/>
</dbReference>
<keyword evidence="2" id="KW-0677">Repeat</keyword>
<feature type="transmembrane region" description="Helical" evidence="3">
    <location>
        <begin position="12"/>
        <end position="38"/>
    </location>
</feature>
<keyword evidence="5" id="KW-1185">Reference proteome</keyword>
<comment type="caution">
    <text evidence="4">The sequence shown here is derived from an EMBL/GenBank/DDBJ whole genome shotgun (WGS) entry which is preliminary data.</text>
</comment>
<feature type="transmembrane region" description="Helical" evidence="3">
    <location>
        <begin position="341"/>
        <end position="362"/>
    </location>
</feature>
<gene>
    <name evidence="4" type="ORF">P43SY_003018</name>
</gene>
<keyword evidence="3" id="KW-1133">Transmembrane helix</keyword>
<dbReference type="SUPFAM" id="SSF52058">
    <property type="entry name" value="L domain-like"/>
    <property type="match status" value="1"/>
</dbReference>
<evidence type="ECO:0000256" key="1">
    <source>
        <dbReference type="ARBA" id="ARBA00022614"/>
    </source>
</evidence>
<evidence type="ECO:0000313" key="5">
    <source>
        <dbReference type="Proteomes" id="UP001209570"/>
    </source>
</evidence>
<accession>A0AAD5Q2N2</accession>
<protein>
    <submittedName>
        <fullName evidence="4">Uncharacterized protein</fullName>
    </submittedName>
</protein>
<dbReference type="InterPro" id="IPR001611">
    <property type="entry name" value="Leu-rich_rpt"/>
</dbReference>
<keyword evidence="3" id="KW-0472">Membrane</keyword>
<dbReference type="AlphaFoldDB" id="A0AAD5Q2N2"/>
<keyword evidence="3" id="KW-0812">Transmembrane</keyword>
<feature type="transmembrane region" description="Helical" evidence="3">
    <location>
        <begin position="58"/>
        <end position="75"/>
    </location>
</feature>
<dbReference type="PANTHER" id="PTHR48051">
    <property type="match status" value="1"/>
</dbReference>
<name>A0AAD5Q2N2_PYTIN</name>
<reference evidence="4" key="1">
    <citation type="submission" date="2021-12" db="EMBL/GenBank/DDBJ databases">
        <title>Prjna785345.</title>
        <authorList>
            <person name="Rujirawat T."/>
            <person name="Krajaejun T."/>
        </authorList>
    </citation>
    <scope>NUCLEOTIDE SEQUENCE</scope>
    <source>
        <strain evidence="4">Pi057C3</strain>
    </source>
</reference>
<evidence type="ECO:0000256" key="2">
    <source>
        <dbReference type="ARBA" id="ARBA00022737"/>
    </source>
</evidence>
<dbReference type="Proteomes" id="UP001209570">
    <property type="component" value="Unassembled WGS sequence"/>
</dbReference>
<evidence type="ECO:0000313" key="4">
    <source>
        <dbReference type="EMBL" id="KAJ0393004.1"/>
    </source>
</evidence>
<sequence>MSAQRVVPIAAFRALHALVLVLYVVEICLTFLLGAVHIYSSLPIANALVVTFGVSQRLLLPSGIIYTSISLLLIIDVMQLRPTRAVDSVKTALRLLSKPAMSSRCQSALWRRFYQAITLPRTLWRALFGLDGLFGLHGRHFEAAFRVREVLEIALQTYQLYYLSRSVAAAWINHLAVSIIVVNCVGVAVLEQLPGLHARQRRLVHMLLDMVLDVGYAVVLPLCITLPFLQEFEWAKGRVSYALWMDDAWNANAVASLRQLLVSSPLDLVSSVLPHVSFLGALSSLKQLLPRIHASRTQSHAPVALGSVINAFEPRQPTVNDLIGVSRSAIESSRRCSRQRILAAIVHVLLFAWAGAVLAMHLDAQHVPTAVGCRRQLRAWRDLHGRNSAPVAFCSVMQINCRKDGLSGAASELTGRLEMVDRSILTKLVFSHCPALEIPPILAEFHQMTGIETYNCTLTSWSHDAPLTRKKHPGLTMIWILFTDMASFPPALLRDDLPPLFNNFVIHGSNLTELPDALGSLWSALQLEWFALEHTAVSVVPPSLGLLHTQALQLLSNRITEVPDSLLLTLSGLHTLWLSGNPLERLPTSIGSLESSVTELRVEDTAVSSAPEWLVEWLAASRDVSLFGSPVCGSLPTVLAARACGQSLGTSRGSLPLDLLVDQRAL</sequence>
<dbReference type="GO" id="GO:0005737">
    <property type="term" value="C:cytoplasm"/>
    <property type="evidence" value="ECO:0007669"/>
    <property type="project" value="TreeGrafter"/>
</dbReference>
<dbReference type="PROSITE" id="PS51450">
    <property type="entry name" value="LRR"/>
    <property type="match status" value="1"/>
</dbReference>
<keyword evidence="1" id="KW-0433">Leucine-rich repeat</keyword>
<dbReference type="Gene3D" id="3.80.10.10">
    <property type="entry name" value="Ribonuclease Inhibitor"/>
    <property type="match status" value="1"/>
</dbReference>
<evidence type="ECO:0000256" key="3">
    <source>
        <dbReference type="SAM" id="Phobius"/>
    </source>
</evidence>
<organism evidence="4 5">
    <name type="scientific">Pythium insidiosum</name>
    <name type="common">Pythiosis disease agent</name>
    <dbReference type="NCBI Taxonomy" id="114742"/>
    <lineage>
        <taxon>Eukaryota</taxon>
        <taxon>Sar</taxon>
        <taxon>Stramenopiles</taxon>
        <taxon>Oomycota</taxon>
        <taxon>Peronosporomycetes</taxon>
        <taxon>Pythiales</taxon>
        <taxon>Pythiaceae</taxon>
        <taxon>Pythium</taxon>
    </lineage>
</organism>
<dbReference type="EMBL" id="JAKCXM010000543">
    <property type="protein sequence ID" value="KAJ0393004.1"/>
    <property type="molecule type" value="Genomic_DNA"/>
</dbReference>